<reference evidence="8" key="1">
    <citation type="submission" date="2023-08" db="EMBL/GenBank/DDBJ databases">
        <authorList>
            <person name="Chen Y."/>
            <person name="Shah S."/>
            <person name="Dougan E. K."/>
            <person name="Thang M."/>
            <person name="Chan C."/>
        </authorList>
    </citation>
    <scope>NUCLEOTIDE SEQUENCE</scope>
</reference>
<keyword evidence="4" id="KW-0949">S-adenosyl-L-methionine</keyword>
<feature type="region of interest" description="Disordered" evidence="7">
    <location>
        <begin position="420"/>
        <end position="441"/>
    </location>
</feature>
<dbReference type="PANTHER" id="PTHR43836:SF2">
    <property type="entry name" value="CATECHOL O-METHYLTRANSFERASE 1-RELATED"/>
    <property type="match status" value="1"/>
</dbReference>
<evidence type="ECO:0000256" key="6">
    <source>
        <dbReference type="ARBA" id="ARBA00023453"/>
    </source>
</evidence>
<dbReference type="InterPro" id="IPR029063">
    <property type="entry name" value="SAM-dependent_MTases_sf"/>
</dbReference>
<keyword evidence="3" id="KW-0808">Transferase</keyword>
<comment type="caution">
    <text evidence="8">The sequence shown here is derived from an EMBL/GenBank/DDBJ whole genome shotgun (WGS) entry which is preliminary data.</text>
</comment>
<accession>A0AA36N6A5</accession>
<dbReference type="SUPFAM" id="SSF51197">
    <property type="entry name" value="Clavaminate synthase-like"/>
    <property type="match status" value="1"/>
</dbReference>
<dbReference type="GO" id="GO:0016206">
    <property type="term" value="F:catechol O-methyltransferase activity"/>
    <property type="evidence" value="ECO:0007669"/>
    <property type="project" value="UniProtKB-EC"/>
</dbReference>
<proteinExistence type="inferred from homology"/>
<dbReference type="PANTHER" id="PTHR43836">
    <property type="entry name" value="CATECHOL O-METHYLTRANSFERASE 1-RELATED"/>
    <property type="match status" value="1"/>
</dbReference>
<dbReference type="SUPFAM" id="SSF53335">
    <property type="entry name" value="S-adenosyl-L-methionine-dependent methyltransferases"/>
    <property type="match status" value="1"/>
</dbReference>
<evidence type="ECO:0000256" key="4">
    <source>
        <dbReference type="ARBA" id="ARBA00022691"/>
    </source>
</evidence>
<organism evidence="8 9">
    <name type="scientific">Effrenium voratum</name>
    <dbReference type="NCBI Taxonomy" id="2562239"/>
    <lineage>
        <taxon>Eukaryota</taxon>
        <taxon>Sar</taxon>
        <taxon>Alveolata</taxon>
        <taxon>Dinophyceae</taxon>
        <taxon>Suessiales</taxon>
        <taxon>Symbiodiniaceae</taxon>
        <taxon>Effrenium</taxon>
    </lineage>
</organism>
<feature type="compositionally biased region" description="Basic and acidic residues" evidence="7">
    <location>
        <begin position="429"/>
        <end position="441"/>
    </location>
</feature>
<evidence type="ECO:0000313" key="8">
    <source>
        <dbReference type="EMBL" id="CAJ1395857.1"/>
    </source>
</evidence>
<evidence type="ECO:0000256" key="5">
    <source>
        <dbReference type="ARBA" id="ARBA00022939"/>
    </source>
</evidence>
<keyword evidence="9" id="KW-1185">Reference proteome</keyword>
<evidence type="ECO:0000313" key="9">
    <source>
        <dbReference type="Proteomes" id="UP001178507"/>
    </source>
</evidence>
<name>A0AA36N6A5_9DINO</name>
<dbReference type="GO" id="GO:0032259">
    <property type="term" value="P:methylation"/>
    <property type="evidence" value="ECO:0007669"/>
    <property type="project" value="UniProtKB-KW"/>
</dbReference>
<evidence type="ECO:0000256" key="7">
    <source>
        <dbReference type="SAM" id="MobiDB-lite"/>
    </source>
</evidence>
<evidence type="ECO:0000256" key="2">
    <source>
        <dbReference type="ARBA" id="ARBA00022603"/>
    </source>
</evidence>
<sequence length="666" mass="74273">MPCDVSLDIPDGLSVPELEGLYNAALRQVASAAAAEKRRCGERVALLGKALRAAKRRSERTERPEWSTYPELVALPRCPEDARYVQSFGLDDAQAVDFFQEYGFVVFRDVLDAQECEATVAEIWASLEERTPGLRRQDRETWHLLSSERYGLPEEQAVFTPQIVANRQNPRVYAALDAVLPRMHHIEDFDSPHPDPNSVVVTQDRWCLYRPGRSEESWRTAENLHLDVNPWTYAGLKATEIESLRYGCAGFGDHRFPLQDFRAELTAVQGKEGVQHVQGVLNLIDNLEEDGGTRLVPGFHHCFHGWLEALGDMDQNLAQSGQQDNWVLRRAAGGGSFKFSNLDPIHQLSRRVPLRGGSFLLWNQLLVHGSCANRSENFRIAQFITGFRAGEMTPGRSWARARAVRRLCGALPRQKLAPHVFGEAEEADEPRPEPERELGARDRQSWACEVVLQSPGEPEAVLQAFEDFHVQCRPLLQVGPVKGRHLDAAVRRRRPRRCLELGSFLGYSAVRIARLLDDGAFLYTIEQDADNAARTAATLEHAGLTGKATALCGTLQTLQCQLEGPFELIFLDHSKALYLDEIQHLEALGFIEDGTTVVADNIGGCNRGDCRRVSCGCAYARYVRSSGRYVSEFFWGSRDGIEVSVAQGRGCQATRSADSGCRSAFA</sequence>
<dbReference type="Proteomes" id="UP001178507">
    <property type="component" value="Unassembled WGS sequence"/>
</dbReference>
<dbReference type="PROSITE" id="PS51682">
    <property type="entry name" value="SAM_OMT_I"/>
    <property type="match status" value="1"/>
</dbReference>
<comment type="similarity">
    <text evidence="6">Belongs to the class I-like SAM-binding methyltransferase superfamily. Cation-dependent O-methyltransferase family.</text>
</comment>
<dbReference type="Pfam" id="PF05721">
    <property type="entry name" value="PhyH"/>
    <property type="match status" value="1"/>
</dbReference>
<evidence type="ECO:0000256" key="1">
    <source>
        <dbReference type="ARBA" id="ARBA00012880"/>
    </source>
</evidence>
<protein>
    <recommendedName>
        <fullName evidence="1">catechol O-methyltransferase</fullName>
        <ecNumber evidence="1">2.1.1.6</ecNumber>
    </recommendedName>
</protein>
<dbReference type="EC" id="2.1.1.6" evidence="1"/>
<keyword evidence="5" id="KW-0128">Catecholamine metabolism</keyword>
<evidence type="ECO:0000256" key="3">
    <source>
        <dbReference type="ARBA" id="ARBA00022679"/>
    </source>
</evidence>
<dbReference type="Pfam" id="PF01596">
    <property type="entry name" value="Methyltransf_3"/>
    <property type="match status" value="1"/>
</dbReference>
<keyword evidence="2" id="KW-0489">Methyltransferase</keyword>
<dbReference type="EMBL" id="CAUJNA010003212">
    <property type="protein sequence ID" value="CAJ1395857.1"/>
    <property type="molecule type" value="Genomic_DNA"/>
</dbReference>
<dbReference type="Gene3D" id="2.60.120.620">
    <property type="entry name" value="q2cbj1_9rhob like domain"/>
    <property type="match status" value="1"/>
</dbReference>
<dbReference type="Gene3D" id="3.40.50.150">
    <property type="entry name" value="Vaccinia Virus protein VP39"/>
    <property type="match status" value="1"/>
</dbReference>
<dbReference type="InterPro" id="IPR008775">
    <property type="entry name" value="Phytyl_CoA_dOase-like"/>
</dbReference>
<dbReference type="InterPro" id="IPR002935">
    <property type="entry name" value="SAM_O-MeTrfase"/>
</dbReference>
<dbReference type="GO" id="GO:0006584">
    <property type="term" value="P:catecholamine metabolic process"/>
    <property type="evidence" value="ECO:0007669"/>
    <property type="project" value="UniProtKB-KW"/>
</dbReference>
<dbReference type="AlphaFoldDB" id="A0AA36N6A5"/>
<gene>
    <name evidence="8" type="ORF">EVOR1521_LOCUS20190</name>
</gene>